<name>A0A218Y0N9_PUNGR</name>
<dbReference type="PANTHER" id="PTHR48464">
    <property type="match status" value="1"/>
</dbReference>
<sequence>MEGSYASVTFQVSKSGKKKWTLVEDAVLISCMIDLRNMGTHNADTGFKSGYLLELEKMLLEKLSNCGIKARPHIESRLKTLKREWAIVYDMMLNTSGFGWDSTWKMVTAEDDVWETYVATHKEAAPFRLRSFPHFEELSMIYAKDRATGKDVQAVEDILQELEIEDLTGVAKEVDVNHSNPNEYANGNANTPTSGDVSRAHQPPTDAMASASSRKKRKNGESDFCTISQNLNTMATEMKEACMMISKSVHSDIYQEKFLELPRALRTVDGLTSAQVRMAIQKFGNHSNYILLFFGTEPEYRLEMVQDFLANR</sequence>
<reference evidence="4" key="1">
    <citation type="journal article" date="2017" name="Plant J.">
        <title>The pomegranate (Punica granatum L.) genome and the genomics of punicalagin biosynthesis.</title>
        <authorList>
            <person name="Qin G."/>
            <person name="Xu C."/>
            <person name="Ming R."/>
            <person name="Tang H."/>
            <person name="Guyot R."/>
            <person name="Kramer E.M."/>
            <person name="Hu Y."/>
            <person name="Yi X."/>
            <person name="Qi Y."/>
            <person name="Xu X."/>
            <person name="Gao Z."/>
            <person name="Pan H."/>
            <person name="Jian J."/>
            <person name="Tian Y."/>
            <person name="Yue Z."/>
            <person name="Xu Y."/>
        </authorList>
    </citation>
    <scope>NUCLEOTIDE SEQUENCE [LARGE SCALE GENOMIC DNA]</scope>
    <source>
        <strain evidence="4">cv. Dabenzi</strain>
    </source>
</reference>
<organism evidence="3 4">
    <name type="scientific">Punica granatum</name>
    <name type="common">Pomegranate</name>
    <dbReference type="NCBI Taxonomy" id="22663"/>
    <lineage>
        <taxon>Eukaryota</taxon>
        <taxon>Viridiplantae</taxon>
        <taxon>Streptophyta</taxon>
        <taxon>Embryophyta</taxon>
        <taxon>Tracheophyta</taxon>
        <taxon>Spermatophyta</taxon>
        <taxon>Magnoliopsida</taxon>
        <taxon>eudicotyledons</taxon>
        <taxon>Gunneridae</taxon>
        <taxon>Pentapetalae</taxon>
        <taxon>rosids</taxon>
        <taxon>malvids</taxon>
        <taxon>Myrtales</taxon>
        <taxon>Lythraceae</taxon>
        <taxon>Punica</taxon>
    </lineage>
</organism>
<dbReference type="PANTHER" id="PTHR48464:SF1">
    <property type="entry name" value="MYB_SANT-LIKE DOMAIN-CONTAINING PROTEIN"/>
    <property type="match status" value="1"/>
</dbReference>
<dbReference type="EMBL" id="MTKT01000553">
    <property type="protein sequence ID" value="OWM90112.1"/>
    <property type="molecule type" value="Genomic_DNA"/>
</dbReference>
<feature type="domain" description="Myb/SANT-like" evidence="2">
    <location>
        <begin position="19"/>
        <end position="117"/>
    </location>
</feature>
<dbReference type="AlphaFoldDB" id="A0A218Y0N9"/>
<feature type="region of interest" description="Disordered" evidence="1">
    <location>
        <begin position="177"/>
        <end position="221"/>
    </location>
</feature>
<dbReference type="Pfam" id="PF12776">
    <property type="entry name" value="Myb_DNA-bind_3"/>
    <property type="match status" value="1"/>
</dbReference>
<evidence type="ECO:0000313" key="4">
    <source>
        <dbReference type="Proteomes" id="UP000197138"/>
    </source>
</evidence>
<dbReference type="Proteomes" id="UP000197138">
    <property type="component" value="Unassembled WGS sequence"/>
</dbReference>
<dbReference type="InterPro" id="IPR024752">
    <property type="entry name" value="Myb/SANT-like_dom"/>
</dbReference>
<protein>
    <recommendedName>
        <fullName evidence="2">Myb/SANT-like domain-containing protein</fullName>
    </recommendedName>
</protein>
<proteinExistence type="predicted"/>
<feature type="compositionally biased region" description="Polar residues" evidence="1">
    <location>
        <begin position="177"/>
        <end position="196"/>
    </location>
</feature>
<comment type="caution">
    <text evidence="3">The sequence shown here is derived from an EMBL/GenBank/DDBJ whole genome shotgun (WGS) entry which is preliminary data.</text>
</comment>
<gene>
    <name evidence="3" type="ORF">CDL15_Pgr006433</name>
</gene>
<evidence type="ECO:0000313" key="3">
    <source>
        <dbReference type="EMBL" id="OWM90112.1"/>
    </source>
</evidence>
<evidence type="ECO:0000256" key="1">
    <source>
        <dbReference type="SAM" id="MobiDB-lite"/>
    </source>
</evidence>
<evidence type="ECO:0000259" key="2">
    <source>
        <dbReference type="Pfam" id="PF12776"/>
    </source>
</evidence>
<accession>A0A218Y0N9</accession>